<comment type="similarity">
    <text evidence="1">Belongs to the transferase hexapeptide repeat family.</text>
</comment>
<dbReference type="CDD" id="cd03354">
    <property type="entry name" value="LbH_SAT"/>
    <property type="match status" value="1"/>
</dbReference>
<dbReference type="EMBL" id="FQTV01000018">
    <property type="protein sequence ID" value="SHF95825.1"/>
    <property type="molecule type" value="Genomic_DNA"/>
</dbReference>
<evidence type="ECO:0000256" key="4">
    <source>
        <dbReference type="ARBA" id="ARBA00022679"/>
    </source>
</evidence>
<evidence type="ECO:0000313" key="8">
    <source>
        <dbReference type="Proteomes" id="UP000184509"/>
    </source>
</evidence>
<gene>
    <name evidence="7" type="ORF">SAMN05444405_11828</name>
</gene>
<dbReference type="RefSeq" id="WP_073403595.1">
    <property type="nucleotide sequence ID" value="NZ_FQTV01000018.1"/>
</dbReference>
<organism evidence="7 8">
    <name type="scientific">Bacteroides luti</name>
    <dbReference type="NCBI Taxonomy" id="1297750"/>
    <lineage>
        <taxon>Bacteria</taxon>
        <taxon>Pseudomonadati</taxon>
        <taxon>Bacteroidota</taxon>
        <taxon>Bacteroidia</taxon>
        <taxon>Bacteroidales</taxon>
        <taxon>Bacteroidaceae</taxon>
        <taxon>Bacteroides</taxon>
    </lineage>
</organism>
<dbReference type="EC" id="2.3.1.30" evidence="2"/>
<dbReference type="AlphaFoldDB" id="A0A1M5FWB3"/>
<dbReference type="GO" id="GO:0008652">
    <property type="term" value="P:amino acid biosynthetic process"/>
    <property type="evidence" value="ECO:0007669"/>
    <property type="project" value="UniProtKB-KW"/>
</dbReference>
<dbReference type="InterPro" id="IPR042122">
    <property type="entry name" value="Ser_AcTrfase_N_sf"/>
</dbReference>
<dbReference type="Gene3D" id="1.10.3130.10">
    <property type="entry name" value="serine acetyltransferase, domain 1"/>
    <property type="match status" value="1"/>
</dbReference>
<dbReference type="GO" id="GO:0009001">
    <property type="term" value="F:serine O-acetyltransferase activity"/>
    <property type="evidence" value="ECO:0007669"/>
    <property type="project" value="UniProtKB-EC"/>
</dbReference>
<dbReference type="STRING" id="1297750.SAMN05444405_11828"/>
<dbReference type="PANTHER" id="PTHR42811">
    <property type="entry name" value="SERINE ACETYLTRANSFERASE"/>
    <property type="match status" value="1"/>
</dbReference>
<dbReference type="Proteomes" id="UP000184509">
    <property type="component" value="Unassembled WGS sequence"/>
</dbReference>
<keyword evidence="8" id="KW-1185">Reference proteome</keyword>
<keyword evidence="5" id="KW-0012">Acyltransferase</keyword>
<protein>
    <recommendedName>
        <fullName evidence="2">serine O-acetyltransferase</fullName>
        <ecNumber evidence="2">2.3.1.30</ecNumber>
    </recommendedName>
</protein>
<keyword evidence="4 7" id="KW-0808">Transferase</keyword>
<sequence>MLSPTETILKNVDILSQHSTEEYKYIPRHDKPLPSIEKTAEIVELIKSIIFPGFFGDSIANQKTLKYHIGMNTEKLYSLLTEQIYNGICFSSQYAVGKDIKSKASELALIFIDKIPEIKRLLCTDVKATFDRDPSAKSYAEVIFSYPTIKALINHRVAHELLLLGVPTIPRIISELAHSETGIDIHPAAKIGEYFSIDHGTGVVIGETCIIGNHVRLYQGVTLGAKSILADKAHAKDIPRHPILEDNVTIYSNSTVLGRIVIGHNTVIGGNVWLTTPLPPYSNILQQKAVEGLFTDGLGI</sequence>
<dbReference type="InterPro" id="IPR011004">
    <property type="entry name" value="Trimer_LpxA-like_sf"/>
</dbReference>
<name>A0A1M5FWB3_9BACE</name>
<keyword evidence="3" id="KW-0028">Amino-acid biosynthesis</keyword>
<accession>A0A1M5FWB3</accession>
<dbReference type="SUPFAM" id="SSF51161">
    <property type="entry name" value="Trimeric LpxA-like enzymes"/>
    <property type="match status" value="1"/>
</dbReference>
<comment type="catalytic activity">
    <reaction evidence="6">
        <text>L-serine + acetyl-CoA = O-acetyl-L-serine + CoA</text>
        <dbReference type="Rhea" id="RHEA:24560"/>
        <dbReference type="ChEBI" id="CHEBI:33384"/>
        <dbReference type="ChEBI" id="CHEBI:57287"/>
        <dbReference type="ChEBI" id="CHEBI:57288"/>
        <dbReference type="ChEBI" id="CHEBI:58340"/>
        <dbReference type="EC" id="2.3.1.30"/>
    </reaction>
</comment>
<evidence type="ECO:0000256" key="2">
    <source>
        <dbReference type="ARBA" id="ARBA00013266"/>
    </source>
</evidence>
<evidence type="ECO:0000256" key="6">
    <source>
        <dbReference type="ARBA" id="ARBA00049486"/>
    </source>
</evidence>
<dbReference type="Pfam" id="PF00132">
    <property type="entry name" value="Hexapep"/>
    <property type="match status" value="1"/>
</dbReference>
<evidence type="ECO:0000313" key="7">
    <source>
        <dbReference type="EMBL" id="SHF95825.1"/>
    </source>
</evidence>
<dbReference type="OrthoDB" id="9801456at2"/>
<dbReference type="InterPro" id="IPR045304">
    <property type="entry name" value="LbH_SAT"/>
</dbReference>
<evidence type="ECO:0000256" key="5">
    <source>
        <dbReference type="ARBA" id="ARBA00023315"/>
    </source>
</evidence>
<evidence type="ECO:0000256" key="1">
    <source>
        <dbReference type="ARBA" id="ARBA00007274"/>
    </source>
</evidence>
<dbReference type="InterPro" id="IPR001451">
    <property type="entry name" value="Hexapep"/>
</dbReference>
<dbReference type="Gene3D" id="2.160.10.10">
    <property type="entry name" value="Hexapeptide repeat proteins"/>
    <property type="match status" value="1"/>
</dbReference>
<proteinExistence type="inferred from homology"/>
<evidence type="ECO:0000256" key="3">
    <source>
        <dbReference type="ARBA" id="ARBA00022605"/>
    </source>
</evidence>
<reference evidence="7 8" key="1">
    <citation type="submission" date="2016-11" db="EMBL/GenBank/DDBJ databases">
        <authorList>
            <person name="Jaros S."/>
            <person name="Januszkiewicz K."/>
            <person name="Wedrychowicz H."/>
        </authorList>
    </citation>
    <scope>NUCLEOTIDE SEQUENCE [LARGE SCALE GENOMIC DNA]</scope>
    <source>
        <strain evidence="7 8">DSM 26991</strain>
    </source>
</reference>